<organism evidence="1 2">
    <name type="scientific">Salipiger thiooxidans</name>
    <dbReference type="NCBI Taxonomy" id="282683"/>
    <lineage>
        <taxon>Bacteria</taxon>
        <taxon>Pseudomonadati</taxon>
        <taxon>Pseudomonadota</taxon>
        <taxon>Alphaproteobacteria</taxon>
        <taxon>Rhodobacterales</taxon>
        <taxon>Roseobacteraceae</taxon>
        <taxon>Salipiger</taxon>
    </lineage>
</organism>
<evidence type="ECO:0000313" key="2">
    <source>
        <dbReference type="Proteomes" id="UP000198994"/>
    </source>
</evidence>
<dbReference type="AlphaFoldDB" id="A0A1G7J115"/>
<keyword evidence="2" id="KW-1185">Reference proteome</keyword>
<proteinExistence type="predicted"/>
<accession>A0A1G7J115</accession>
<name>A0A1G7J115_9RHOB</name>
<dbReference type="Proteomes" id="UP000198994">
    <property type="component" value="Unassembled WGS sequence"/>
</dbReference>
<gene>
    <name evidence="1" type="ORF">SAMN04488105_11432</name>
</gene>
<sequence length="43" mass="4633">MKLDWFLSRGLTLETVEIRPSPGPDGTPLSDHDAIVARAEAIG</sequence>
<dbReference type="EMBL" id="FNAV01000014">
    <property type="protein sequence ID" value="SDF18558.1"/>
    <property type="molecule type" value="Genomic_DNA"/>
</dbReference>
<dbReference type="RefSeq" id="WP_278184715.1">
    <property type="nucleotide sequence ID" value="NZ_FNAV01000014.1"/>
</dbReference>
<protein>
    <submittedName>
        <fullName evidence="1">Uncharacterized protein</fullName>
    </submittedName>
</protein>
<evidence type="ECO:0000313" key="1">
    <source>
        <dbReference type="EMBL" id="SDF18558.1"/>
    </source>
</evidence>
<reference evidence="2" key="1">
    <citation type="submission" date="2016-10" db="EMBL/GenBank/DDBJ databases">
        <authorList>
            <person name="Varghese N."/>
            <person name="Submissions S."/>
        </authorList>
    </citation>
    <scope>NUCLEOTIDE SEQUENCE [LARGE SCALE GENOMIC DNA]</scope>
    <source>
        <strain evidence="2">DSM 10146</strain>
    </source>
</reference>